<dbReference type="InterPro" id="IPR050216">
    <property type="entry name" value="LRR_domain-containing"/>
</dbReference>
<gene>
    <name evidence="5" type="ORF">A3B40_02680</name>
</gene>
<keyword evidence="3" id="KW-0812">Transmembrane</keyword>
<sequence>MIKKVHLKKLNRFLVLIISIELLLSIFFLFKFYWNTTLPRETFETGVTLCLQEGRRYTINEAQMEAGACDIEISSDEDFAKLAVVNKGLSNVRSIYFRKTPNTSLPPEIGNLKNLTVLNFHHTFNTSLPPEIGQLKKLKVLKLDQADIENIPPEIGDLTSLTSLILINNAKKIALPAEIKKLKNLQELALSFNPEVELPSTLAKIQSLEDLDLADSNIREIPISVYQLRNLRILNLSSNEIASISAEINLLSSLIGLKLSDNNLVNLPSFSGLYNLNSLDLSNNKLINLPDGIVFLRKLKYLNLSGNRLDINDVENLKKLLPETQIIY</sequence>
<dbReference type="Gene3D" id="3.80.10.10">
    <property type="entry name" value="Ribonuclease Inhibitor"/>
    <property type="match status" value="1"/>
</dbReference>
<comment type="caution">
    <text evidence="5">The sequence shown here is derived from an EMBL/GenBank/DDBJ whole genome shotgun (WGS) entry which is preliminary data.</text>
</comment>
<evidence type="ECO:0000256" key="3">
    <source>
        <dbReference type="SAM" id="Phobius"/>
    </source>
</evidence>
<dbReference type="PANTHER" id="PTHR48051">
    <property type="match status" value="1"/>
</dbReference>
<reference evidence="5 6" key="1">
    <citation type="journal article" date="2016" name="Nat. Commun.">
        <title>Thousands of microbial genomes shed light on interconnected biogeochemical processes in an aquifer system.</title>
        <authorList>
            <person name="Anantharaman K."/>
            <person name="Brown C.T."/>
            <person name="Hug L.A."/>
            <person name="Sharon I."/>
            <person name="Castelle C.J."/>
            <person name="Probst A.J."/>
            <person name="Thomas B.C."/>
            <person name="Singh A."/>
            <person name="Wilkins M.J."/>
            <person name="Karaoz U."/>
            <person name="Brodie E.L."/>
            <person name="Williams K.H."/>
            <person name="Hubbard S.S."/>
            <person name="Banfield J.F."/>
        </authorList>
    </citation>
    <scope>NUCLEOTIDE SEQUENCE [LARGE SCALE GENOMIC DNA]</scope>
</reference>
<evidence type="ECO:0000259" key="4">
    <source>
        <dbReference type="Pfam" id="PF23598"/>
    </source>
</evidence>
<dbReference type="Pfam" id="PF13855">
    <property type="entry name" value="LRR_8"/>
    <property type="match status" value="1"/>
</dbReference>
<proteinExistence type="predicted"/>
<dbReference type="Pfam" id="PF23598">
    <property type="entry name" value="LRR_14"/>
    <property type="match status" value="1"/>
</dbReference>
<organism evidence="5 6">
    <name type="scientific">Candidatus Roizmanbacteria bacterium RIFCSPLOWO2_01_FULL_37_16</name>
    <dbReference type="NCBI Taxonomy" id="1802058"/>
    <lineage>
        <taxon>Bacteria</taxon>
        <taxon>Candidatus Roizmaniibacteriota</taxon>
    </lineage>
</organism>
<evidence type="ECO:0000313" key="5">
    <source>
        <dbReference type="EMBL" id="OGK44415.1"/>
    </source>
</evidence>
<dbReference type="InterPro" id="IPR032675">
    <property type="entry name" value="LRR_dom_sf"/>
</dbReference>
<dbReference type="AlphaFoldDB" id="A0A1F7IM42"/>
<dbReference type="InterPro" id="IPR001611">
    <property type="entry name" value="Leu-rich_rpt"/>
</dbReference>
<dbReference type="EMBL" id="MGAI01000028">
    <property type="protein sequence ID" value="OGK44415.1"/>
    <property type="molecule type" value="Genomic_DNA"/>
</dbReference>
<dbReference type="PANTHER" id="PTHR48051:SF45">
    <property type="entry name" value="LEUCINE-RICH REPEAT PROTEIN SHOC-2-LIKE"/>
    <property type="match status" value="1"/>
</dbReference>
<accession>A0A1F7IM42</accession>
<keyword evidence="3" id="KW-1133">Transmembrane helix</keyword>
<evidence type="ECO:0000256" key="2">
    <source>
        <dbReference type="ARBA" id="ARBA00022737"/>
    </source>
</evidence>
<dbReference type="PROSITE" id="PS51450">
    <property type="entry name" value="LRR"/>
    <property type="match status" value="4"/>
</dbReference>
<dbReference type="InterPro" id="IPR055414">
    <property type="entry name" value="LRR_R13L4/SHOC2-like"/>
</dbReference>
<feature type="transmembrane region" description="Helical" evidence="3">
    <location>
        <begin position="12"/>
        <end position="34"/>
    </location>
</feature>
<dbReference type="SMART" id="SM00369">
    <property type="entry name" value="LRR_TYP"/>
    <property type="match status" value="5"/>
</dbReference>
<dbReference type="PRINTS" id="PR00019">
    <property type="entry name" value="LEURICHRPT"/>
</dbReference>
<keyword evidence="2" id="KW-0677">Repeat</keyword>
<name>A0A1F7IM42_9BACT</name>
<evidence type="ECO:0000313" key="6">
    <source>
        <dbReference type="Proteomes" id="UP000178040"/>
    </source>
</evidence>
<dbReference type="SUPFAM" id="SSF52058">
    <property type="entry name" value="L domain-like"/>
    <property type="match status" value="1"/>
</dbReference>
<dbReference type="InterPro" id="IPR003591">
    <property type="entry name" value="Leu-rich_rpt_typical-subtyp"/>
</dbReference>
<dbReference type="Proteomes" id="UP000178040">
    <property type="component" value="Unassembled WGS sequence"/>
</dbReference>
<keyword evidence="1" id="KW-0433">Leucine-rich repeat</keyword>
<keyword evidence="3" id="KW-0472">Membrane</keyword>
<evidence type="ECO:0000256" key="1">
    <source>
        <dbReference type="ARBA" id="ARBA00022614"/>
    </source>
</evidence>
<feature type="domain" description="Disease resistance R13L4/SHOC-2-like LRR" evidence="4">
    <location>
        <begin position="89"/>
        <end position="193"/>
    </location>
</feature>
<protein>
    <recommendedName>
        <fullName evidence="4">Disease resistance R13L4/SHOC-2-like LRR domain-containing protein</fullName>
    </recommendedName>
</protein>
<dbReference type="GO" id="GO:0005737">
    <property type="term" value="C:cytoplasm"/>
    <property type="evidence" value="ECO:0007669"/>
    <property type="project" value="TreeGrafter"/>
</dbReference>